<accession>A0A6J8BN14</accession>
<dbReference type="InterPro" id="IPR007110">
    <property type="entry name" value="Ig-like_dom"/>
</dbReference>
<reference evidence="2 3" key="1">
    <citation type="submission" date="2020-06" db="EMBL/GenBank/DDBJ databases">
        <authorList>
            <person name="Li R."/>
            <person name="Bekaert M."/>
        </authorList>
    </citation>
    <scope>NUCLEOTIDE SEQUENCE [LARGE SCALE GENOMIC DNA]</scope>
    <source>
        <strain evidence="3">wild</strain>
    </source>
</reference>
<evidence type="ECO:0000259" key="1">
    <source>
        <dbReference type="PROSITE" id="PS50835"/>
    </source>
</evidence>
<protein>
    <submittedName>
        <fullName evidence="2">JAG1</fullName>
    </submittedName>
</protein>
<dbReference type="PROSITE" id="PS50835">
    <property type="entry name" value="IG_LIKE"/>
    <property type="match status" value="1"/>
</dbReference>
<evidence type="ECO:0000313" key="3">
    <source>
        <dbReference type="Proteomes" id="UP000507470"/>
    </source>
</evidence>
<evidence type="ECO:0000313" key="2">
    <source>
        <dbReference type="EMBL" id="CAC5384099.1"/>
    </source>
</evidence>
<organism evidence="2 3">
    <name type="scientific">Mytilus coruscus</name>
    <name type="common">Sea mussel</name>
    <dbReference type="NCBI Taxonomy" id="42192"/>
    <lineage>
        <taxon>Eukaryota</taxon>
        <taxon>Metazoa</taxon>
        <taxon>Spiralia</taxon>
        <taxon>Lophotrochozoa</taxon>
        <taxon>Mollusca</taxon>
        <taxon>Bivalvia</taxon>
        <taxon>Autobranchia</taxon>
        <taxon>Pteriomorphia</taxon>
        <taxon>Mytilida</taxon>
        <taxon>Mytiloidea</taxon>
        <taxon>Mytilidae</taxon>
        <taxon>Mytilinae</taxon>
        <taxon>Mytilus</taxon>
    </lineage>
</organism>
<name>A0A6J8BN14_MYTCO</name>
<dbReference type="Proteomes" id="UP000507470">
    <property type="component" value="Unassembled WGS sequence"/>
</dbReference>
<proteinExistence type="predicted"/>
<sequence length="179" mass="20446">MISYVSYKPNTISSVSETNLLRKNDKDTQHNDQLRYKAIISILKPPTLNQNIDDKNENKVKGRLMEYKCMTLNAENCVISSNTLQLTVEWISSNKTTKETAANTTQHFEYTCECNASNTGEHLPCNETMHTYYSNKTVYLRDPDKYAMGSFECVMVENDVSEKTTTPPDIELNSKCFIS</sequence>
<feature type="domain" description="Ig-like" evidence="1">
    <location>
        <begin position="46"/>
        <end position="166"/>
    </location>
</feature>
<dbReference type="EMBL" id="CACVKT020003486">
    <property type="protein sequence ID" value="CAC5384099.1"/>
    <property type="molecule type" value="Genomic_DNA"/>
</dbReference>
<dbReference type="AlphaFoldDB" id="A0A6J8BN14"/>
<keyword evidence="3" id="KW-1185">Reference proteome</keyword>
<gene>
    <name evidence="2" type="ORF">MCOR_19777</name>
</gene>